<keyword evidence="2" id="KW-1185">Reference proteome</keyword>
<dbReference type="SUPFAM" id="SSF48403">
    <property type="entry name" value="Ankyrin repeat"/>
    <property type="match status" value="1"/>
</dbReference>
<protein>
    <recommendedName>
        <fullName evidence="3">Ankyrin</fullName>
    </recommendedName>
</protein>
<comment type="caution">
    <text evidence="1">The sequence shown here is derived from an EMBL/GenBank/DDBJ whole genome shotgun (WGS) entry which is preliminary data.</text>
</comment>
<organism evidence="1 2">
    <name type="scientific">Gnomoniopsis smithogilvyi</name>
    <dbReference type="NCBI Taxonomy" id="1191159"/>
    <lineage>
        <taxon>Eukaryota</taxon>
        <taxon>Fungi</taxon>
        <taxon>Dikarya</taxon>
        <taxon>Ascomycota</taxon>
        <taxon>Pezizomycotina</taxon>
        <taxon>Sordariomycetes</taxon>
        <taxon>Sordariomycetidae</taxon>
        <taxon>Diaporthales</taxon>
        <taxon>Gnomoniaceae</taxon>
        <taxon>Gnomoniopsis</taxon>
    </lineage>
</organism>
<accession>A0A9W8YHT2</accession>
<sequence>MPPNPFLLAADSPNLLLELLHNEPHLASQQDDHGYSLLHAAASYNHLALLRSLVTEFNVPVDLRDEDNETALFVVETVEAARILVEELSLDTSLRGDEGTTAREKIESEGDFPEVAAYLSSREQADGQVVNGTAPEAPAAVNGQVNGDGGELPPVPQGLEVAFGTMSEAEVGGGEAPDPEFRRRIEELAAREDFHTEAGQAELRRLVEDAIAGEDLAEERNVRQREG</sequence>
<dbReference type="AlphaFoldDB" id="A0A9W8YHT2"/>
<dbReference type="Pfam" id="PF13857">
    <property type="entry name" value="Ank_5"/>
    <property type="match status" value="1"/>
</dbReference>
<dbReference type="EMBL" id="JAPEVB010000007">
    <property type="protein sequence ID" value="KAJ4385423.1"/>
    <property type="molecule type" value="Genomic_DNA"/>
</dbReference>
<proteinExistence type="predicted"/>
<dbReference type="InterPro" id="IPR036770">
    <property type="entry name" value="Ankyrin_rpt-contain_sf"/>
</dbReference>
<evidence type="ECO:0000313" key="2">
    <source>
        <dbReference type="Proteomes" id="UP001140453"/>
    </source>
</evidence>
<name>A0A9W8YHT2_9PEZI</name>
<dbReference type="OrthoDB" id="19174at2759"/>
<evidence type="ECO:0008006" key="3">
    <source>
        <dbReference type="Google" id="ProtNLM"/>
    </source>
</evidence>
<dbReference type="Proteomes" id="UP001140453">
    <property type="component" value="Unassembled WGS sequence"/>
</dbReference>
<dbReference type="Gene3D" id="1.25.40.20">
    <property type="entry name" value="Ankyrin repeat-containing domain"/>
    <property type="match status" value="1"/>
</dbReference>
<reference evidence="1" key="1">
    <citation type="submission" date="2022-10" db="EMBL/GenBank/DDBJ databases">
        <title>Tapping the CABI collections for fungal endophytes: first genome assemblies for Collariella, Neodidymelliopsis, Ascochyta clinopodiicola, Didymella pomorum, Didymosphaeria variabile, Neocosmospora piperis and Neocucurbitaria cava.</title>
        <authorList>
            <person name="Hill R."/>
        </authorList>
    </citation>
    <scope>NUCLEOTIDE SEQUENCE</scope>
    <source>
        <strain evidence="1">IMI 355082</strain>
    </source>
</reference>
<dbReference type="InterPro" id="IPR002110">
    <property type="entry name" value="Ankyrin_rpt"/>
</dbReference>
<gene>
    <name evidence="1" type="ORF">N0V93_009851</name>
</gene>
<evidence type="ECO:0000313" key="1">
    <source>
        <dbReference type="EMBL" id="KAJ4385423.1"/>
    </source>
</evidence>